<dbReference type="EMBL" id="JABSTU010000004">
    <property type="protein sequence ID" value="KAH8034420.1"/>
    <property type="molecule type" value="Genomic_DNA"/>
</dbReference>
<dbReference type="VEuPathDB" id="VectorBase:LOC119161568"/>
<dbReference type="Proteomes" id="UP000821866">
    <property type="component" value="Chromosome 2"/>
</dbReference>
<dbReference type="Gene3D" id="1.10.510.10">
    <property type="entry name" value="Transferase(Phosphotransferase) domain 1"/>
    <property type="match status" value="1"/>
</dbReference>
<name>A0A9J6EJY6_RHIMP</name>
<accession>A0A9J6EJY6</accession>
<evidence type="ECO:0000313" key="2">
    <source>
        <dbReference type="EMBL" id="KAH8034420.1"/>
    </source>
</evidence>
<evidence type="ECO:0000256" key="1">
    <source>
        <dbReference type="SAM" id="MobiDB-lite"/>
    </source>
</evidence>
<feature type="region of interest" description="Disordered" evidence="1">
    <location>
        <begin position="1"/>
        <end position="28"/>
    </location>
</feature>
<feature type="compositionally biased region" description="Basic and acidic residues" evidence="1">
    <location>
        <begin position="1"/>
        <end position="11"/>
    </location>
</feature>
<comment type="caution">
    <text evidence="2">The sequence shown here is derived from an EMBL/GenBank/DDBJ whole genome shotgun (WGS) entry which is preliminary data.</text>
</comment>
<sequence length="121" mass="13778">MARSVDTEKSRKNVAGGDLENQNTREGGRLGSLLEGKLLTISHEKPALDLKCLCERLRGTRVKFEETDNGFEEVPPRYHESWHHVPDSAYDLLYKLLDPDPSTRITADDALEHDFIKEKLC</sequence>
<proteinExistence type="predicted"/>
<protein>
    <submittedName>
        <fullName evidence="2">Uncharacterized protein</fullName>
    </submittedName>
</protein>
<organism evidence="2 3">
    <name type="scientific">Rhipicephalus microplus</name>
    <name type="common">Cattle tick</name>
    <name type="synonym">Boophilus microplus</name>
    <dbReference type="NCBI Taxonomy" id="6941"/>
    <lineage>
        <taxon>Eukaryota</taxon>
        <taxon>Metazoa</taxon>
        <taxon>Ecdysozoa</taxon>
        <taxon>Arthropoda</taxon>
        <taxon>Chelicerata</taxon>
        <taxon>Arachnida</taxon>
        <taxon>Acari</taxon>
        <taxon>Parasitiformes</taxon>
        <taxon>Ixodida</taxon>
        <taxon>Ixodoidea</taxon>
        <taxon>Ixodidae</taxon>
        <taxon>Rhipicephalinae</taxon>
        <taxon>Rhipicephalus</taxon>
        <taxon>Boophilus</taxon>
    </lineage>
</organism>
<dbReference type="SUPFAM" id="SSF56112">
    <property type="entry name" value="Protein kinase-like (PK-like)"/>
    <property type="match status" value="1"/>
</dbReference>
<dbReference type="InterPro" id="IPR011009">
    <property type="entry name" value="Kinase-like_dom_sf"/>
</dbReference>
<dbReference type="AlphaFoldDB" id="A0A9J6EJY6"/>
<evidence type="ECO:0000313" key="3">
    <source>
        <dbReference type="Proteomes" id="UP000821866"/>
    </source>
</evidence>
<gene>
    <name evidence="2" type="ORF">HPB51_023734</name>
</gene>
<reference evidence="2" key="1">
    <citation type="journal article" date="2020" name="Cell">
        <title>Large-Scale Comparative Analyses of Tick Genomes Elucidate Their Genetic Diversity and Vector Capacities.</title>
        <authorList>
            <consortium name="Tick Genome and Microbiome Consortium (TIGMIC)"/>
            <person name="Jia N."/>
            <person name="Wang J."/>
            <person name="Shi W."/>
            <person name="Du L."/>
            <person name="Sun Y."/>
            <person name="Zhan W."/>
            <person name="Jiang J.F."/>
            <person name="Wang Q."/>
            <person name="Zhang B."/>
            <person name="Ji P."/>
            <person name="Bell-Sakyi L."/>
            <person name="Cui X.M."/>
            <person name="Yuan T.T."/>
            <person name="Jiang B.G."/>
            <person name="Yang W.F."/>
            <person name="Lam T.T."/>
            <person name="Chang Q.C."/>
            <person name="Ding S.J."/>
            <person name="Wang X.J."/>
            <person name="Zhu J.G."/>
            <person name="Ruan X.D."/>
            <person name="Zhao L."/>
            <person name="Wei J.T."/>
            <person name="Ye R.Z."/>
            <person name="Que T.C."/>
            <person name="Du C.H."/>
            <person name="Zhou Y.H."/>
            <person name="Cheng J.X."/>
            <person name="Dai P.F."/>
            <person name="Guo W.B."/>
            <person name="Han X.H."/>
            <person name="Huang E.J."/>
            <person name="Li L.F."/>
            <person name="Wei W."/>
            <person name="Gao Y.C."/>
            <person name="Liu J.Z."/>
            <person name="Shao H.Z."/>
            <person name="Wang X."/>
            <person name="Wang C.C."/>
            <person name="Yang T.C."/>
            <person name="Huo Q.B."/>
            <person name="Li W."/>
            <person name="Chen H.Y."/>
            <person name="Chen S.E."/>
            <person name="Zhou L.G."/>
            <person name="Ni X.B."/>
            <person name="Tian J.H."/>
            <person name="Sheng Y."/>
            <person name="Liu T."/>
            <person name="Pan Y.S."/>
            <person name="Xia L.Y."/>
            <person name="Li J."/>
            <person name="Zhao F."/>
            <person name="Cao W.C."/>
        </authorList>
    </citation>
    <scope>NUCLEOTIDE SEQUENCE</scope>
    <source>
        <strain evidence="2">Rmic-2018</strain>
    </source>
</reference>
<keyword evidence="3" id="KW-1185">Reference proteome</keyword>
<reference evidence="2" key="2">
    <citation type="submission" date="2021-09" db="EMBL/GenBank/DDBJ databases">
        <authorList>
            <person name="Jia N."/>
            <person name="Wang J."/>
            <person name="Shi W."/>
            <person name="Du L."/>
            <person name="Sun Y."/>
            <person name="Zhan W."/>
            <person name="Jiang J."/>
            <person name="Wang Q."/>
            <person name="Zhang B."/>
            <person name="Ji P."/>
            <person name="Sakyi L.B."/>
            <person name="Cui X."/>
            <person name="Yuan T."/>
            <person name="Jiang B."/>
            <person name="Yang W."/>
            <person name="Lam T.T.-Y."/>
            <person name="Chang Q."/>
            <person name="Ding S."/>
            <person name="Wang X."/>
            <person name="Zhu J."/>
            <person name="Ruan X."/>
            <person name="Zhao L."/>
            <person name="Wei J."/>
            <person name="Que T."/>
            <person name="Du C."/>
            <person name="Cheng J."/>
            <person name="Dai P."/>
            <person name="Han X."/>
            <person name="Huang E."/>
            <person name="Gao Y."/>
            <person name="Liu J."/>
            <person name="Shao H."/>
            <person name="Ye R."/>
            <person name="Li L."/>
            <person name="Wei W."/>
            <person name="Wang X."/>
            <person name="Wang C."/>
            <person name="Huo Q."/>
            <person name="Li W."/>
            <person name="Guo W."/>
            <person name="Chen H."/>
            <person name="Chen S."/>
            <person name="Zhou L."/>
            <person name="Zhou L."/>
            <person name="Ni X."/>
            <person name="Tian J."/>
            <person name="Zhou Y."/>
            <person name="Sheng Y."/>
            <person name="Liu T."/>
            <person name="Pan Y."/>
            <person name="Xia L."/>
            <person name="Li J."/>
            <person name="Zhao F."/>
            <person name="Cao W."/>
        </authorList>
    </citation>
    <scope>NUCLEOTIDE SEQUENCE</scope>
    <source>
        <strain evidence="2">Rmic-2018</strain>
        <tissue evidence="2">Larvae</tissue>
    </source>
</reference>